<gene>
    <name evidence="5" type="primary">Smpdl3b</name>
    <name evidence="5" type="ORF">NPIL_488551</name>
</gene>
<keyword evidence="3" id="KW-0732">Signal</keyword>
<evidence type="ECO:0000256" key="3">
    <source>
        <dbReference type="SAM" id="SignalP"/>
    </source>
</evidence>
<evidence type="ECO:0000259" key="4">
    <source>
        <dbReference type="Pfam" id="PF19272"/>
    </source>
</evidence>
<feature type="chain" id="PRO_5036500653" evidence="3">
    <location>
        <begin position="23"/>
        <end position="344"/>
    </location>
</feature>
<dbReference type="AlphaFoldDB" id="A0A8X6PX00"/>
<dbReference type="EMBL" id="BMAW01023844">
    <property type="protein sequence ID" value="GFT84891.1"/>
    <property type="molecule type" value="Genomic_DNA"/>
</dbReference>
<reference evidence="5" key="1">
    <citation type="submission" date="2020-08" db="EMBL/GenBank/DDBJ databases">
        <title>Multicomponent nature underlies the extraordinary mechanical properties of spider dragline silk.</title>
        <authorList>
            <person name="Kono N."/>
            <person name="Nakamura H."/>
            <person name="Mori M."/>
            <person name="Yoshida Y."/>
            <person name="Ohtoshi R."/>
            <person name="Malay A.D."/>
            <person name="Moran D.A.P."/>
            <person name="Tomita M."/>
            <person name="Numata K."/>
            <person name="Arakawa K."/>
        </authorList>
    </citation>
    <scope>NUCLEOTIDE SEQUENCE</scope>
</reference>
<comment type="caution">
    <text evidence="5">The sequence shown here is derived from an EMBL/GenBank/DDBJ whole genome shotgun (WGS) entry which is preliminary data.</text>
</comment>
<feature type="signal peptide" evidence="3">
    <location>
        <begin position="1"/>
        <end position="22"/>
    </location>
</feature>
<sequence length="344" mass="39957">MWFVSLCIRILTWFFVSHSIECYVYGYFWHITDIHLDRNYSRNGNAKNGCHKKIEDIFAFNFTDNGVYGNFQCDTPEFLFNTTIQNMKDLHSRPDFIVWTGDNMPHSKNGFDMDTVYTEVGVITDLLIATMFYYLIKFTSLQGGFYSTLVSPGLRVIALNTILWLSENNENVRVKDPEEQFQWLETVLSNSIVNQEKVYITGHIPPGFYPRTTPKQKGIPMYHQHFVEHFQSIANNYSYVIIGQFYGHFHLDMFQIFEYKTGTSKGSAFIAPPVSPWHDDQSSYSLPVNPSVRLVRYFTESGGLLDYTQYYLDLDTANCRQKVIWGFNFKTDLLIPENAQSSTS</sequence>
<dbReference type="InterPro" id="IPR045473">
    <property type="entry name" value="ASM_C"/>
</dbReference>
<name>A0A8X6PX00_NEPPI</name>
<dbReference type="Pfam" id="PF19272">
    <property type="entry name" value="ASMase_C"/>
    <property type="match status" value="1"/>
</dbReference>
<evidence type="ECO:0000256" key="1">
    <source>
        <dbReference type="ARBA" id="ARBA00022801"/>
    </source>
</evidence>
<evidence type="ECO:0000313" key="6">
    <source>
        <dbReference type="Proteomes" id="UP000887013"/>
    </source>
</evidence>
<feature type="domain" description="Sphingomyelin phosphodiesterase C-terminal" evidence="4">
    <location>
        <begin position="267"/>
        <end position="328"/>
    </location>
</feature>
<keyword evidence="6" id="KW-1185">Reference proteome</keyword>
<dbReference type="PANTHER" id="PTHR10340">
    <property type="entry name" value="SPHINGOMYELIN PHOSPHODIESTERASE"/>
    <property type="match status" value="1"/>
</dbReference>
<organism evidence="5 6">
    <name type="scientific">Nephila pilipes</name>
    <name type="common">Giant wood spider</name>
    <name type="synonym">Nephila maculata</name>
    <dbReference type="NCBI Taxonomy" id="299642"/>
    <lineage>
        <taxon>Eukaryota</taxon>
        <taxon>Metazoa</taxon>
        <taxon>Ecdysozoa</taxon>
        <taxon>Arthropoda</taxon>
        <taxon>Chelicerata</taxon>
        <taxon>Arachnida</taxon>
        <taxon>Araneae</taxon>
        <taxon>Araneomorphae</taxon>
        <taxon>Entelegynae</taxon>
        <taxon>Araneoidea</taxon>
        <taxon>Nephilidae</taxon>
        <taxon>Nephila</taxon>
    </lineage>
</organism>
<dbReference type="OrthoDB" id="6337601at2759"/>
<dbReference type="InterPro" id="IPR029052">
    <property type="entry name" value="Metallo-depent_PP-like"/>
</dbReference>
<dbReference type="Proteomes" id="UP000887013">
    <property type="component" value="Unassembled WGS sequence"/>
</dbReference>
<keyword evidence="2" id="KW-0325">Glycoprotein</keyword>
<dbReference type="GO" id="GO:0005615">
    <property type="term" value="C:extracellular space"/>
    <property type="evidence" value="ECO:0007669"/>
    <property type="project" value="TreeGrafter"/>
</dbReference>
<dbReference type="GO" id="GO:0008081">
    <property type="term" value="F:phosphoric diester hydrolase activity"/>
    <property type="evidence" value="ECO:0007669"/>
    <property type="project" value="TreeGrafter"/>
</dbReference>
<protein>
    <submittedName>
        <fullName evidence="5">Acid sphingomyelinase-like phosphodiesterase 3b</fullName>
    </submittedName>
</protein>
<proteinExistence type="predicted"/>
<dbReference type="PANTHER" id="PTHR10340:SF57">
    <property type="entry name" value="METALLOPHOS DOMAIN-CONTAINING PROTEIN"/>
    <property type="match status" value="1"/>
</dbReference>
<evidence type="ECO:0000313" key="5">
    <source>
        <dbReference type="EMBL" id="GFT84891.1"/>
    </source>
</evidence>
<evidence type="ECO:0000256" key="2">
    <source>
        <dbReference type="ARBA" id="ARBA00023180"/>
    </source>
</evidence>
<dbReference type="SUPFAM" id="SSF56300">
    <property type="entry name" value="Metallo-dependent phosphatases"/>
    <property type="match status" value="1"/>
</dbReference>
<keyword evidence="1" id="KW-0378">Hydrolase</keyword>
<accession>A0A8X6PX00</accession>